<protein>
    <submittedName>
        <fullName evidence="2">Uncharacterized protein</fullName>
    </submittedName>
</protein>
<accession>A0AAP2GE78</accession>
<dbReference type="RefSeq" id="WP_254091327.1">
    <property type="nucleotide sequence ID" value="NZ_JAHESC010000022.1"/>
</dbReference>
<keyword evidence="3" id="KW-1185">Reference proteome</keyword>
<feature type="compositionally biased region" description="Basic and acidic residues" evidence="1">
    <location>
        <begin position="347"/>
        <end position="368"/>
    </location>
</feature>
<comment type="caution">
    <text evidence="2">The sequence shown here is derived from an EMBL/GenBank/DDBJ whole genome shotgun (WGS) entry which is preliminary data.</text>
</comment>
<organism evidence="2 3">
    <name type="scientific">Dawidia soli</name>
    <dbReference type="NCBI Taxonomy" id="2782352"/>
    <lineage>
        <taxon>Bacteria</taxon>
        <taxon>Pseudomonadati</taxon>
        <taxon>Bacteroidota</taxon>
        <taxon>Cytophagia</taxon>
        <taxon>Cytophagales</taxon>
        <taxon>Chryseotaleaceae</taxon>
        <taxon>Dawidia</taxon>
    </lineage>
</organism>
<evidence type="ECO:0000313" key="2">
    <source>
        <dbReference type="EMBL" id="MBT1688099.1"/>
    </source>
</evidence>
<reference evidence="2 3" key="1">
    <citation type="submission" date="2021-05" db="EMBL/GenBank/DDBJ databases">
        <title>A Polyphasic approach of four new species of the genus Ohtaekwangia: Ohtaekwangia histidinii sp. nov., Ohtaekwangia cretensis sp. nov., Ohtaekwangia indiensis sp. nov., Ohtaekwangia reichenbachii sp. nov. from diverse environment.</title>
        <authorList>
            <person name="Octaviana S."/>
        </authorList>
    </citation>
    <scope>NUCLEOTIDE SEQUENCE [LARGE SCALE GENOMIC DNA]</scope>
    <source>
        <strain evidence="2 3">PWU37</strain>
    </source>
</reference>
<dbReference type="AlphaFoldDB" id="A0AAP2GE78"/>
<evidence type="ECO:0000313" key="3">
    <source>
        <dbReference type="Proteomes" id="UP001319180"/>
    </source>
</evidence>
<gene>
    <name evidence="2" type="ORF">KK078_16130</name>
</gene>
<dbReference type="EMBL" id="JAHESC010000022">
    <property type="protein sequence ID" value="MBT1688099.1"/>
    <property type="molecule type" value="Genomic_DNA"/>
</dbReference>
<proteinExistence type="predicted"/>
<sequence length="368" mass="40306">MAFLEDLKMSGSLGNFSFYTMRGVDKTVVRQKGGPSKEYVKNSPTFKVPRLYMSEFGGCSKMGKEVRLMMHPVRTLADYNFSGFINKALKTVQKLDDAGELGRRSITLSKYPGLLEGFSLNKYTTFDSVIRTPVTYTLSRETLSARVNIPTLLRDINFHPNNRHARFRIEVSLGVVPDFTFDAREGVYKPPVWYTKMFAPESISSPWYPALKGSPATALEIALKDQAPADEGYSLMLTVGVRYGSPMEDNEVQEVKRAGTAKVVGIAGRTVGAVAEAKQPAEVVRAVRACTYGWSATASDQAVEVKPRAEAKTASPVAPPVEIESPVEGSEKVGIEEVSSSLAYGDTRGDTRASEDAHQARHPDKMGT</sequence>
<dbReference type="Proteomes" id="UP001319180">
    <property type="component" value="Unassembled WGS sequence"/>
</dbReference>
<evidence type="ECO:0000256" key="1">
    <source>
        <dbReference type="SAM" id="MobiDB-lite"/>
    </source>
</evidence>
<name>A0AAP2GE78_9BACT</name>
<feature type="region of interest" description="Disordered" evidence="1">
    <location>
        <begin position="310"/>
        <end position="368"/>
    </location>
</feature>